<evidence type="ECO:0000313" key="2">
    <source>
        <dbReference type="EMBL" id="PVH30655.1"/>
    </source>
</evidence>
<dbReference type="Proteomes" id="UP000245911">
    <property type="component" value="Unassembled WGS sequence"/>
</dbReference>
<evidence type="ECO:0000313" key="3">
    <source>
        <dbReference type="Proteomes" id="UP000245911"/>
    </source>
</evidence>
<dbReference type="AlphaFoldDB" id="A0A2T8HYZ1"/>
<evidence type="ECO:0000256" key="1">
    <source>
        <dbReference type="SAM" id="Phobius"/>
    </source>
</evidence>
<dbReference type="OrthoDB" id="7745385at2"/>
<organism evidence="2 3">
    <name type="scientific">Pararhodobacter oceanensis</name>
    <dbReference type="NCBI Taxonomy" id="2172121"/>
    <lineage>
        <taxon>Bacteria</taxon>
        <taxon>Pseudomonadati</taxon>
        <taxon>Pseudomonadota</taxon>
        <taxon>Alphaproteobacteria</taxon>
        <taxon>Rhodobacterales</taxon>
        <taxon>Paracoccaceae</taxon>
        <taxon>Pararhodobacter</taxon>
    </lineage>
</organism>
<feature type="transmembrane region" description="Helical" evidence="1">
    <location>
        <begin position="57"/>
        <end position="78"/>
    </location>
</feature>
<keyword evidence="1" id="KW-0472">Membrane</keyword>
<keyword evidence="3" id="KW-1185">Reference proteome</keyword>
<feature type="transmembrane region" description="Helical" evidence="1">
    <location>
        <begin position="30"/>
        <end position="51"/>
    </location>
</feature>
<dbReference type="EMBL" id="QDKM01000001">
    <property type="protein sequence ID" value="PVH30655.1"/>
    <property type="molecule type" value="Genomic_DNA"/>
</dbReference>
<accession>A0A2T8HYZ1</accession>
<evidence type="ECO:0008006" key="4">
    <source>
        <dbReference type="Google" id="ProtNLM"/>
    </source>
</evidence>
<keyword evidence="1" id="KW-1133">Transmembrane helix</keyword>
<reference evidence="2 3" key="1">
    <citation type="submission" date="2018-04" db="EMBL/GenBank/DDBJ databases">
        <title>Pararhodobacter oceanense sp. nov., isolated from marine intertidal sediment.</title>
        <authorList>
            <person name="Wang X.-L."/>
            <person name="Du Z.-J."/>
        </authorList>
    </citation>
    <scope>NUCLEOTIDE SEQUENCE [LARGE SCALE GENOMIC DNA]</scope>
    <source>
        <strain evidence="2 3">AM505</strain>
    </source>
</reference>
<proteinExistence type="predicted"/>
<sequence>MMFDEWWVWVAAGLALGIVELLVPGFLFAGFAIGAVLTGAIIGLGIPGAGWMNVTPVNALLVFAVLSVVAWLSMRAIVGVRHGQVKRIDRDINDN</sequence>
<name>A0A2T8HYZ1_9RHOB</name>
<keyword evidence="1" id="KW-0812">Transmembrane</keyword>
<protein>
    <recommendedName>
        <fullName evidence="4">NfeD family protein</fullName>
    </recommendedName>
</protein>
<comment type="caution">
    <text evidence="2">The sequence shown here is derived from an EMBL/GenBank/DDBJ whole genome shotgun (WGS) entry which is preliminary data.</text>
</comment>
<gene>
    <name evidence="2" type="ORF">DDE20_03815</name>
</gene>
<feature type="transmembrane region" description="Helical" evidence="1">
    <location>
        <begin position="6"/>
        <end position="23"/>
    </location>
</feature>